<protein>
    <submittedName>
        <fullName evidence="4">Venom protein</fullName>
    </submittedName>
</protein>
<evidence type="ECO:0000256" key="1">
    <source>
        <dbReference type="SAM" id="SignalP"/>
    </source>
</evidence>
<dbReference type="EMBL" id="UZAH01027985">
    <property type="protein sequence ID" value="VDO96728.1"/>
    <property type="molecule type" value="Genomic_DNA"/>
</dbReference>
<reference evidence="4" key="2">
    <citation type="submission" date="2019-09" db="UniProtKB">
        <authorList>
            <consortium name="WormBaseParasite"/>
        </authorList>
    </citation>
    <scope>IDENTIFICATION</scope>
</reference>
<reference evidence="2 3" key="1">
    <citation type="submission" date="2018-11" db="EMBL/GenBank/DDBJ databases">
        <authorList>
            <consortium name="Pathogen Informatics"/>
        </authorList>
    </citation>
    <scope>NUCLEOTIDE SEQUENCE [LARGE SCALE GENOMIC DNA]</scope>
</reference>
<feature type="chain" id="PRO_5044596707" evidence="1">
    <location>
        <begin position="22"/>
        <end position="137"/>
    </location>
</feature>
<sequence>MGKVFVVGALVVMASWQVTNSSPICRSCTKHCYQNGNTTSLNGDIDPSVCLSDVGNFDTNALASEDFLTDLIQGSVTKMAAEELPLVSGAKSRLRFRLEPSERAESVGVSAGYFRTKLRCQHLADKVSEECTMADDG</sequence>
<keyword evidence="3" id="KW-1185">Reference proteome</keyword>
<dbReference type="WBParaSite" id="HPBE_0001358801-mRNA-1">
    <property type="protein sequence ID" value="HPBE_0001358801-mRNA-1"/>
    <property type="gene ID" value="HPBE_0001358801"/>
</dbReference>
<evidence type="ECO:0000313" key="3">
    <source>
        <dbReference type="Proteomes" id="UP000050761"/>
    </source>
</evidence>
<evidence type="ECO:0000313" key="4">
    <source>
        <dbReference type="WBParaSite" id="HPBE_0001358801-mRNA-1"/>
    </source>
</evidence>
<gene>
    <name evidence="2" type="ORF">HPBE_LOCUS13589</name>
</gene>
<name>A0A3P8D887_HELPZ</name>
<evidence type="ECO:0000313" key="2">
    <source>
        <dbReference type="EMBL" id="VDO96728.1"/>
    </source>
</evidence>
<dbReference type="AlphaFoldDB" id="A0A3P8D887"/>
<feature type="signal peptide" evidence="1">
    <location>
        <begin position="1"/>
        <end position="21"/>
    </location>
</feature>
<accession>A0A3P8D887</accession>
<keyword evidence="1" id="KW-0732">Signal</keyword>
<dbReference type="OrthoDB" id="5837388at2759"/>
<dbReference type="Proteomes" id="UP000050761">
    <property type="component" value="Unassembled WGS sequence"/>
</dbReference>
<proteinExistence type="predicted"/>
<organism evidence="2">
    <name type="scientific">Heligmosomoides polygyrus</name>
    <name type="common">Parasitic roundworm</name>
    <dbReference type="NCBI Taxonomy" id="6339"/>
    <lineage>
        <taxon>Eukaryota</taxon>
        <taxon>Metazoa</taxon>
        <taxon>Ecdysozoa</taxon>
        <taxon>Nematoda</taxon>
        <taxon>Chromadorea</taxon>
        <taxon>Rhabditida</taxon>
        <taxon>Rhabditina</taxon>
        <taxon>Rhabditomorpha</taxon>
        <taxon>Strongyloidea</taxon>
        <taxon>Heligmosomidae</taxon>
        <taxon>Heligmosomoides</taxon>
    </lineage>
</organism>